<keyword evidence="5" id="KW-0479">Metal-binding</keyword>
<protein>
    <recommendedName>
        <fullName evidence="5">GTP cyclohydrolase 1</fullName>
        <ecNumber evidence="5">3.5.4.16</ecNumber>
    </recommendedName>
    <alternativeName>
        <fullName evidence="5">GTP cyclohydrolase I</fullName>
        <shortName evidence="5">GTP-CH-I</shortName>
    </alternativeName>
</protein>
<dbReference type="GO" id="GO:0003934">
    <property type="term" value="F:GTP cyclohydrolase I activity"/>
    <property type="evidence" value="ECO:0007669"/>
    <property type="project" value="UniProtKB-UniRule"/>
</dbReference>
<dbReference type="GO" id="GO:0005737">
    <property type="term" value="C:cytoplasm"/>
    <property type="evidence" value="ECO:0007669"/>
    <property type="project" value="TreeGrafter"/>
</dbReference>
<dbReference type="HAMAP" id="MF_00223">
    <property type="entry name" value="FolE"/>
    <property type="match status" value="1"/>
</dbReference>
<gene>
    <name evidence="5" type="primary">folE</name>
    <name evidence="7" type="ORF">EV187_1553</name>
</gene>
<dbReference type="PANTHER" id="PTHR11109">
    <property type="entry name" value="GTP CYCLOHYDROLASE I"/>
    <property type="match status" value="1"/>
</dbReference>
<keyword evidence="3 5" id="KW-0554">One-carbon metabolism</keyword>
<dbReference type="GO" id="GO:0006730">
    <property type="term" value="P:one-carbon metabolic process"/>
    <property type="evidence" value="ECO:0007669"/>
    <property type="project" value="UniProtKB-UniRule"/>
</dbReference>
<dbReference type="InterPro" id="IPR043133">
    <property type="entry name" value="GTP-CH-I_C/QueF"/>
</dbReference>
<dbReference type="SUPFAM" id="SSF55620">
    <property type="entry name" value="Tetrahydrobiopterin biosynthesis enzymes-like"/>
    <property type="match status" value="1"/>
</dbReference>
<dbReference type="InterPro" id="IPR001474">
    <property type="entry name" value="GTP_CycHdrlase_I"/>
</dbReference>
<comment type="subunit">
    <text evidence="5">Homopolymer.</text>
</comment>
<comment type="similarity">
    <text evidence="5">Belongs to the GTP cyclohydrolase I family.</text>
</comment>
<keyword evidence="5" id="KW-0547">Nucleotide-binding</keyword>
<proteinExistence type="inferred from homology"/>
<dbReference type="NCBIfam" id="NF006826">
    <property type="entry name" value="PRK09347.1-3"/>
    <property type="match status" value="1"/>
</dbReference>
<name>A0A4Q7MHB7_9MICO</name>
<dbReference type="RefSeq" id="WP_130352501.1">
    <property type="nucleotide sequence ID" value="NZ_SGWY01000002.1"/>
</dbReference>
<evidence type="ECO:0000256" key="5">
    <source>
        <dbReference type="HAMAP-Rule" id="MF_00223"/>
    </source>
</evidence>
<evidence type="ECO:0000256" key="1">
    <source>
        <dbReference type="ARBA" id="ARBA00001052"/>
    </source>
</evidence>
<comment type="caution">
    <text evidence="7">The sequence shown here is derived from an EMBL/GenBank/DDBJ whole genome shotgun (WGS) entry which is preliminary data.</text>
</comment>
<evidence type="ECO:0000259" key="6">
    <source>
        <dbReference type="Pfam" id="PF01227"/>
    </source>
</evidence>
<feature type="binding site" evidence="5">
    <location>
        <position position="166"/>
    </location>
    <ligand>
        <name>Zn(2+)</name>
        <dbReference type="ChEBI" id="CHEBI:29105"/>
    </ligand>
</feature>
<dbReference type="Gene3D" id="1.10.286.10">
    <property type="match status" value="1"/>
</dbReference>
<dbReference type="EMBL" id="SGWY01000002">
    <property type="protein sequence ID" value="RZS65849.1"/>
    <property type="molecule type" value="Genomic_DNA"/>
</dbReference>
<feature type="domain" description="GTP cyclohydrolase I" evidence="6">
    <location>
        <begin position="30"/>
        <end position="190"/>
    </location>
</feature>
<dbReference type="InterPro" id="IPR020602">
    <property type="entry name" value="GTP_CycHdrlase_I_dom"/>
</dbReference>
<dbReference type="Gene3D" id="3.30.1130.10">
    <property type="match status" value="1"/>
</dbReference>
<dbReference type="GO" id="GO:0005525">
    <property type="term" value="F:GTP binding"/>
    <property type="evidence" value="ECO:0007669"/>
    <property type="project" value="UniProtKB-KW"/>
</dbReference>
<dbReference type="NCBIfam" id="NF006825">
    <property type="entry name" value="PRK09347.1-2"/>
    <property type="match status" value="1"/>
</dbReference>
<dbReference type="Proteomes" id="UP000293289">
    <property type="component" value="Unassembled WGS sequence"/>
</dbReference>
<evidence type="ECO:0000256" key="3">
    <source>
        <dbReference type="ARBA" id="ARBA00022563"/>
    </source>
</evidence>
<feature type="binding site" evidence="5">
    <location>
        <position position="98"/>
    </location>
    <ligand>
        <name>Zn(2+)</name>
        <dbReference type="ChEBI" id="CHEBI:29105"/>
    </ligand>
</feature>
<accession>A0A4Q7MHB7</accession>
<dbReference type="GO" id="GO:0006729">
    <property type="term" value="P:tetrahydrobiopterin biosynthetic process"/>
    <property type="evidence" value="ECO:0007669"/>
    <property type="project" value="TreeGrafter"/>
</dbReference>
<feature type="binding site" evidence="5">
    <location>
        <position position="95"/>
    </location>
    <ligand>
        <name>Zn(2+)</name>
        <dbReference type="ChEBI" id="CHEBI:29105"/>
    </ligand>
</feature>
<evidence type="ECO:0000256" key="2">
    <source>
        <dbReference type="ARBA" id="ARBA00005080"/>
    </source>
</evidence>
<dbReference type="FunFam" id="3.30.1130.10:FF:000001">
    <property type="entry name" value="GTP cyclohydrolase 1"/>
    <property type="match status" value="1"/>
</dbReference>
<comment type="catalytic activity">
    <reaction evidence="1 5">
        <text>GTP + H2O = 7,8-dihydroneopterin 3'-triphosphate + formate + H(+)</text>
        <dbReference type="Rhea" id="RHEA:17473"/>
        <dbReference type="ChEBI" id="CHEBI:15377"/>
        <dbReference type="ChEBI" id="CHEBI:15378"/>
        <dbReference type="ChEBI" id="CHEBI:15740"/>
        <dbReference type="ChEBI" id="CHEBI:37565"/>
        <dbReference type="ChEBI" id="CHEBI:58462"/>
        <dbReference type="EC" id="3.5.4.16"/>
    </reaction>
</comment>
<dbReference type="GO" id="GO:0008270">
    <property type="term" value="F:zinc ion binding"/>
    <property type="evidence" value="ECO:0007669"/>
    <property type="project" value="UniProtKB-UniRule"/>
</dbReference>
<evidence type="ECO:0000313" key="8">
    <source>
        <dbReference type="Proteomes" id="UP000293289"/>
    </source>
</evidence>
<sequence>MSLVHDHDEFDLDHAVGVVATASLPDRRAEAAVSDLLLALGFDVADPDLVETPRRVVASFRELLHREPLTMTTFPNEEGYDELVLVREIPFTSLCAHHLLPFRGVAHVGYLPAERLLGLSKLARVVEHFAGDLQLQERLTVQIADFLASELAPNGVGVVLEAEHLCMSIRGANAPTARTQTARFTGALAEHGWERFRDASRHG</sequence>
<dbReference type="EC" id="3.5.4.16" evidence="5"/>
<reference evidence="7 8" key="1">
    <citation type="submission" date="2019-02" db="EMBL/GenBank/DDBJ databases">
        <title>Genomic Encyclopedia of Type Strains, Phase IV (KMG-IV): sequencing the most valuable type-strain genomes for metagenomic binning, comparative biology and taxonomic classification.</title>
        <authorList>
            <person name="Goeker M."/>
        </authorList>
    </citation>
    <scope>NUCLEOTIDE SEQUENCE [LARGE SCALE GENOMIC DNA]</scope>
    <source>
        <strain evidence="7 8">DSM 43045</strain>
    </source>
</reference>
<dbReference type="AlphaFoldDB" id="A0A4Q7MHB7"/>
<dbReference type="GO" id="GO:0046654">
    <property type="term" value="P:tetrahydrofolate biosynthetic process"/>
    <property type="evidence" value="ECO:0007669"/>
    <property type="project" value="UniProtKB-UniRule"/>
</dbReference>
<evidence type="ECO:0000313" key="7">
    <source>
        <dbReference type="EMBL" id="RZS65849.1"/>
    </source>
</evidence>
<dbReference type="UniPathway" id="UPA00848">
    <property type="reaction ID" value="UER00151"/>
</dbReference>
<comment type="pathway">
    <text evidence="2 5">Cofactor biosynthesis; 7,8-dihydroneopterin triphosphate biosynthesis; 7,8-dihydroneopterin triphosphate from GTP: step 1/1.</text>
</comment>
<dbReference type="OrthoDB" id="9801207at2"/>
<keyword evidence="5" id="KW-0342">GTP-binding</keyword>
<dbReference type="PANTHER" id="PTHR11109:SF7">
    <property type="entry name" value="GTP CYCLOHYDROLASE 1"/>
    <property type="match status" value="1"/>
</dbReference>
<keyword evidence="5" id="KW-0862">Zinc</keyword>
<dbReference type="Pfam" id="PF01227">
    <property type="entry name" value="GTP_cyclohydroI"/>
    <property type="match status" value="1"/>
</dbReference>
<keyword evidence="8" id="KW-1185">Reference proteome</keyword>
<keyword evidence="4 5" id="KW-0378">Hydrolase</keyword>
<organism evidence="7 8">
    <name type="scientific">Agromyces ramosus</name>
    <dbReference type="NCBI Taxonomy" id="33879"/>
    <lineage>
        <taxon>Bacteria</taxon>
        <taxon>Bacillati</taxon>
        <taxon>Actinomycetota</taxon>
        <taxon>Actinomycetes</taxon>
        <taxon>Micrococcales</taxon>
        <taxon>Microbacteriaceae</taxon>
        <taxon>Agromyces</taxon>
    </lineage>
</organism>
<evidence type="ECO:0000256" key="4">
    <source>
        <dbReference type="ARBA" id="ARBA00022801"/>
    </source>
</evidence>
<dbReference type="InterPro" id="IPR043134">
    <property type="entry name" value="GTP-CH-I_N"/>
</dbReference>